<reference evidence="2 3" key="1">
    <citation type="submission" date="2018-11" db="EMBL/GenBank/DDBJ databases">
        <title>Genomic Encyclopedia of Type Strains, Phase IV (KMG-IV): sequencing the most valuable type-strain genomes for metagenomic binning, comparative biology and taxonomic classification.</title>
        <authorList>
            <person name="Goeker M."/>
        </authorList>
    </citation>
    <scope>NUCLEOTIDE SEQUENCE [LARGE SCALE GENOMIC DNA]</scope>
    <source>
        <strain evidence="2 3">DSM 25623</strain>
    </source>
</reference>
<comment type="caution">
    <text evidence="2">The sequence shown here is derived from an EMBL/GenBank/DDBJ whole genome shotgun (WGS) entry which is preliminary data.</text>
</comment>
<organism evidence="2 3">
    <name type="scientific">Vulcaniibacterium tengchongense</name>
    <dbReference type="NCBI Taxonomy" id="1273429"/>
    <lineage>
        <taxon>Bacteria</taxon>
        <taxon>Pseudomonadati</taxon>
        <taxon>Pseudomonadota</taxon>
        <taxon>Gammaproteobacteria</taxon>
        <taxon>Lysobacterales</taxon>
        <taxon>Lysobacteraceae</taxon>
        <taxon>Vulcaniibacterium</taxon>
    </lineage>
</organism>
<dbReference type="AlphaFoldDB" id="A0A3N4VEW5"/>
<accession>A0A3N4VEW5</accession>
<dbReference type="RefSeq" id="WP_123769069.1">
    <property type="nucleotide sequence ID" value="NZ_RKQN01000001.1"/>
</dbReference>
<dbReference type="Gene3D" id="3.10.180.10">
    <property type="entry name" value="2,3-Dihydroxybiphenyl 1,2-Dioxygenase, domain 1"/>
    <property type="match status" value="1"/>
</dbReference>
<dbReference type="Pfam" id="PF00903">
    <property type="entry name" value="Glyoxalase"/>
    <property type="match status" value="1"/>
</dbReference>
<dbReference type="InterPro" id="IPR029068">
    <property type="entry name" value="Glyas_Bleomycin-R_OHBP_Dase"/>
</dbReference>
<evidence type="ECO:0000313" key="2">
    <source>
        <dbReference type="EMBL" id="RPE81522.1"/>
    </source>
</evidence>
<sequence length="129" mass="13971">MNEAAQGDAPAAGLHGHAQGVVETVGPDLEASLAFYRALGFEVARRSGPFAALHWRGLRLFLAEDAGAPTAPRWTQIRLMAEDVDALHAAVRAAGIEPLHPPRDRPYGLREFVVRDPNGVDLRFAQALR</sequence>
<name>A0A3N4VEW5_9GAMM</name>
<evidence type="ECO:0000313" key="3">
    <source>
        <dbReference type="Proteomes" id="UP000269708"/>
    </source>
</evidence>
<dbReference type="Proteomes" id="UP000269708">
    <property type="component" value="Unassembled WGS sequence"/>
</dbReference>
<dbReference type="PROSITE" id="PS51819">
    <property type="entry name" value="VOC"/>
    <property type="match status" value="1"/>
</dbReference>
<dbReference type="InterPro" id="IPR037523">
    <property type="entry name" value="VOC_core"/>
</dbReference>
<dbReference type="PANTHER" id="PTHR36503">
    <property type="entry name" value="BLR2520 PROTEIN"/>
    <property type="match status" value="1"/>
</dbReference>
<dbReference type="PANTHER" id="PTHR36503:SF3">
    <property type="entry name" value="BLR0126 PROTEIN"/>
    <property type="match status" value="1"/>
</dbReference>
<dbReference type="InterPro" id="IPR004360">
    <property type="entry name" value="Glyas_Fos-R_dOase_dom"/>
</dbReference>
<dbReference type="EMBL" id="RKQN01000001">
    <property type="protein sequence ID" value="RPE81522.1"/>
    <property type="molecule type" value="Genomic_DNA"/>
</dbReference>
<gene>
    <name evidence="2" type="ORF">EDC50_0713</name>
</gene>
<protein>
    <submittedName>
        <fullName evidence="2">Putative glyoxalase superfamily protein PhnB</fullName>
    </submittedName>
</protein>
<dbReference type="SUPFAM" id="SSF54593">
    <property type="entry name" value="Glyoxalase/Bleomycin resistance protein/Dihydroxybiphenyl dioxygenase"/>
    <property type="match status" value="1"/>
</dbReference>
<keyword evidence="3" id="KW-1185">Reference proteome</keyword>
<proteinExistence type="predicted"/>
<dbReference type="OrthoDB" id="9803104at2"/>
<evidence type="ECO:0000259" key="1">
    <source>
        <dbReference type="PROSITE" id="PS51819"/>
    </source>
</evidence>
<feature type="domain" description="VOC" evidence="1">
    <location>
        <begin position="17"/>
        <end position="127"/>
    </location>
</feature>